<feature type="region of interest" description="Disordered" evidence="1">
    <location>
        <begin position="66"/>
        <end position="86"/>
    </location>
</feature>
<feature type="chain" id="PRO_5039563300" description="Lipoprotein" evidence="2">
    <location>
        <begin position="20"/>
        <end position="189"/>
    </location>
</feature>
<evidence type="ECO:0000313" key="4">
    <source>
        <dbReference type="Proteomes" id="UP000572212"/>
    </source>
</evidence>
<name>A0A841RLJ6_9BACI</name>
<evidence type="ECO:0000313" key="3">
    <source>
        <dbReference type="EMBL" id="MBB6512812.1"/>
    </source>
</evidence>
<dbReference type="EMBL" id="JACHON010000005">
    <property type="protein sequence ID" value="MBB6512812.1"/>
    <property type="molecule type" value="Genomic_DNA"/>
</dbReference>
<feature type="signal peptide" evidence="2">
    <location>
        <begin position="1"/>
        <end position="19"/>
    </location>
</feature>
<dbReference type="RefSeq" id="WP_184246794.1">
    <property type="nucleotide sequence ID" value="NZ_BAAACU010000059.1"/>
</dbReference>
<dbReference type="AlphaFoldDB" id="A0A841RLJ6"/>
<evidence type="ECO:0008006" key="5">
    <source>
        <dbReference type="Google" id="ProtNLM"/>
    </source>
</evidence>
<organism evidence="3 4">
    <name type="scientific">Gracilibacillus halotolerans</name>
    <dbReference type="NCBI Taxonomy" id="74386"/>
    <lineage>
        <taxon>Bacteria</taxon>
        <taxon>Bacillati</taxon>
        <taxon>Bacillota</taxon>
        <taxon>Bacilli</taxon>
        <taxon>Bacillales</taxon>
        <taxon>Bacillaceae</taxon>
        <taxon>Gracilibacillus</taxon>
    </lineage>
</organism>
<proteinExistence type="predicted"/>
<keyword evidence="4" id="KW-1185">Reference proteome</keyword>
<dbReference type="PROSITE" id="PS51257">
    <property type="entry name" value="PROKAR_LIPOPROTEIN"/>
    <property type="match status" value="1"/>
</dbReference>
<sequence>MRKVMLIVFLIFTSVLITACGENNASNKEIINTISQFKFYDDIESLTTSADLIIKGTVTESTPKWLNTAMEPDDSDDEKVNPGGEIEPNTDIWTVHTVKIDYIYKGEAGKTIEIKQFGGELDNTIMTDEHVTFLEKGEEYILFLETYEDSPASLLNPIQSYYKLEEGNIIKHPENSFTVDLEALEKLEK</sequence>
<evidence type="ECO:0000256" key="2">
    <source>
        <dbReference type="SAM" id="SignalP"/>
    </source>
</evidence>
<keyword evidence="2" id="KW-0732">Signal</keyword>
<dbReference type="Proteomes" id="UP000572212">
    <property type="component" value="Unassembled WGS sequence"/>
</dbReference>
<protein>
    <recommendedName>
        <fullName evidence="5">Lipoprotein</fullName>
    </recommendedName>
</protein>
<comment type="caution">
    <text evidence="3">The sequence shown here is derived from an EMBL/GenBank/DDBJ whole genome shotgun (WGS) entry which is preliminary data.</text>
</comment>
<evidence type="ECO:0000256" key="1">
    <source>
        <dbReference type="SAM" id="MobiDB-lite"/>
    </source>
</evidence>
<accession>A0A841RLJ6</accession>
<gene>
    <name evidence="3" type="ORF">GGQ92_001601</name>
</gene>
<reference evidence="3 4" key="1">
    <citation type="submission" date="2020-08" db="EMBL/GenBank/DDBJ databases">
        <title>Genomic Encyclopedia of Type Strains, Phase IV (KMG-IV): sequencing the most valuable type-strain genomes for metagenomic binning, comparative biology and taxonomic classification.</title>
        <authorList>
            <person name="Goeker M."/>
        </authorList>
    </citation>
    <scope>NUCLEOTIDE SEQUENCE [LARGE SCALE GENOMIC DNA]</scope>
    <source>
        <strain evidence="3 4">DSM 11805</strain>
    </source>
</reference>